<dbReference type="OrthoDB" id="2288114at2"/>
<proteinExistence type="predicted"/>
<accession>A0A1U9K5I9</accession>
<protein>
    <submittedName>
        <fullName evidence="1">Phage tail protein</fullName>
    </submittedName>
</protein>
<dbReference type="KEGG" id="ntr:B0W44_05355"/>
<evidence type="ECO:0000313" key="1">
    <source>
        <dbReference type="EMBL" id="AQS55294.1"/>
    </source>
</evidence>
<name>A0A1U9K5I9_9BACL</name>
<reference evidence="1 2" key="1">
    <citation type="journal article" date="2015" name="Int. J. Syst. Evol. Microbiol.">
        <title>Novibacillus thermophilus gen. nov., sp. nov., a Gram-staining-negative and moderately thermophilic member of the family Thermoactinomycetaceae.</title>
        <authorList>
            <person name="Yang G."/>
            <person name="Chen J."/>
            <person name="Zhou S."/>
        </authorList>
    </citation>
    <scope>NUCLEOTIDE SEQUENCE [LARGE SCALE GENOMIC DNA]</scope>
    <source>
        <strain evidence="1 2">SG-1</strain>
    </source>
</reference>
<dbReference type="AlphaFoldDB" id="A0A1U9K5I9"/>
<organism evidence="1 2">
    <name type="scientific">Novibacillus thermophilus</name>
    <dbReference type="NCBI Taxonomy" id="1471761"/>
    <lineage>
        <taxon>Bacteria</taxon>
        <taxon>Bacillati</taxon>
        <taxon>Bacillota</taxon>
        <taxon>Bacilli</taxon>
        <taxon>Bacillales</taxon>
        <taxon>Thermoactinomycetaceae</taxon>
        <taxon>Novibacillus</taxon>
    </lineage>
</organism>
<dbReference type="NCBIfam" id="NF047353">
    <property type="entry name" value="tube_lmo2291"/>
    <property type="match status" value="1"/>
</dbReference>
<gene>
    <name evidence="1" type="ORF">B0W44_05355</name>
</gene>
<dbReference type="Proteomes" id="UP000188603">
    <property type="component" value="Chromosome"/>
</dbReference>
<evidence type="ECO:0000313" key="2">
    <source>
        <dbReference type="Proteomes" id="UP000188603"/>
    </source>
</evidence>
<keyword evidence="2" id="KW-1185">Reference proteome</keyword>
<dbReference type="STRING" id="1471761.B0W44_05355"/>
<dbReference type="RefSeq" id="WP_077719115.1">
    <property type="nucleotide sequence ID" value="NZ_CP019699.1"/>
</dbReference>
<sequence length="155" mass="16892">MARQKNALTEYYVGAIPSDGSTEPEYFRLAKWISTVTDDSEEETESVGYYDGDGTPETDVISVAKTYTFEGFYDDEDPAMSFIKSLEFETGEGRKIMFKQVRTNGDTLEGRATVTDIAVTGGEATEYATFNCTIAWDRKPDITPGDGNGGGGVEG</sequence>
<dbReference type="EMBL" id="CP019699">
    <property type="protein sequence ID" value="AQS55294.1"/>
    <property type="molecule type" value="Genomic_DNA"/>
</dbReference>